<protein>
    <recommendedName>
        <fullName evidence="9">Dynactin subunit 2</fullName>
    </recommendedName>
</protein>
<evidence type="ECO:0000256" key="4">
    <source>
        <dbReference type="ARBA" id="ARBA00023017"/>
    </source>
</evidence>
<evidence type="ECO:0000256" key="6">
    <source>
        <dbReference type="SAM" id="MobiDB-lite"/>
    </source>
</evidence>
<accession>A0A9P0F052</accession>
<proteinExistence type="inferred from homology"/>
<evidence type="ECO:0000256" key="1">
    <source>
        <dbReference type="ARBA" id="ARBA00004496"/>
    </source>
</evidence>
<dbReference type="InterPro" id="IPR028133">
    <property type="entry name" value="Dynamitin"/>
</dbReference>
<reference evidence="7" key="1">
    <citation type="submission" date="2021-12" db="EMBL/GenBank/DDBJ databases">
        <authorList>
            <person name="King R."/>
        </authorList>
    </citation>
    <scope>NUCLEOTIDE SEQUENCE</scope>
</reference>
<evidence type="ECO:0000256" key="5">
    <source>
        <dbReference type="SAM" id="Coils"/>
    </source>
</evidence>
<feature type="compositionally biased region" description="Acidic residues" evidence="6">
    <location>
        <begin position="30"/>
        <end position="40"/>
    </location>
</feature>
<gene>
    <name evidence="7" type="ORF">BEMITA_LOCUS3487</name>
</gene>
<comment type="subcellular location">
    <subcellularLocation>
        <location evidence="1">Cytoplasm</location>
    </subcellularLocation>
</comment>
<dbReference type="GO" id="GO:0005869">
    <property type="term" value="C:dynactin complex"/>
    <property type="evidence" value="ECO:0007669"/>
    <property type="project" value="InterPro"/>
</dbReference>
<name>A0A9P0F052_BEMTA</name>
<keyword evidence="8" id="KW-1185">Reference proteome</keyword>
<keyword evidence="3" id="KW-0963">Cytoplasm</keyword>
<keyword evidence="5" id="KW-0175">Coiled coil</keyword>
<dbReference type="AlphaFoldDB" id="A0A9P0F052"/>
<dbReference type="KEGG" id="btab:109033718"/>
<dbReference type="Pfam" id="PF04912">
    <property type="entry name" value="Dynamitin"/>
    <property type="match status" value="1"/>
</dbReference>
<evidence type="ECO:0000313" key="8">
    <source>
        <dbReference type="Proteomes" id="UP001152759"/>
    </source>
</evidence>
<evidence type="ECO:0008006" key="9">
    <source>
        <dbReference type="Google" id="ProtNLM"/>
    </source>
</evidence>
<comment type="similarity">
    <text evidence="2">Belongs to the dynactin subunit 2 family.</text>
</comment>
<evidence type="ECO:0000256" key="3">
    <source>
        <dbReference type="ARBA" id="ARBA00022490"/>
    </source>
</evidence>
<feature type="coiled-coil region" evidence="5">
    <location>
        <begin position="95"/>
        <end position="129"/>
    </location>
</feature>
<dbReference type="GO" id="GO:0005737">
    <property type="term" value="C:cytoplasm"/>
    <property type="evidence" value="ECO:0007669"/>
    <property type="project" value="UniProtKB-SubCell"/>
</dbReference>
<organism evidence="7 8">
    <name type="scientific">Bemisia tabaci</name>
    <name type="common">Sweetpotato whitefly</name>
    <name type="synonym">Aleurodes tabaci</name>
    <dbReference type="NCBI Taxonomy" id="7038"/>
    <lineage>
        <taxon>Eukaryota</taxon>
        <taxon>Metazoa</taxon>
        <taxon>Ecdysozoa</taxon>
        <taxon>Arthropoda</taxon>
        <taxon>Hexapoda</taxon>
        <taxon>Insecta</taxon>
        <taxon>Pterygota</taxon>
        <taxon>Neoptera</taxon>
        <taxon>Paraneoptera</taxon>
        <taxon>Hemiptera</taxon>
        <taxon>Sternorrhyncha</taxon>
        <taxon>Aleyrodoidea</taxon>
        <taxon>Aleyrodidae</taxon>
        <taxon>Aleyrodinae</taxon>
        <taxon>Bemisia</taxon>
    </lineage>
</organism>
<dbReference type="GO" id="GO:0030286">
    <property type="term" value="C:dynein complex"/>
    <property type="evidence" value="ECO:0007669"/>
    <property type="project" value="UniProtKB-KW"/>
</dbReference>
<feature type="region of interest" description="Disordered" evidence="6">
    <location>
        <begin position="1"/>
        <end position="41"/>
    </location>
</feature>
<evidence type="ECO:0000313" key="7">
    <source>
        <dbReference type="EMBL" id="CAH0384112.1"/>
    </source>
</evidence>
<dbReference type="GO" id="GO:0007017">
    <property type="term" value="P:microtubule-based process"/>
    <property type="evidence" value="ECO:0007669"/>
    <property type="project" value="InterPro"/>
</dbReference>
<evidence type="ECO:0000256" key="2">
    <source>
        <dbReference type="ARBA" id="ARBA00006176"/>
    </source>
</evidence>
<dbReference type="PANTHER" id="PTHR15346">
    <property type="entry name" value="DYNACTIN SUBUNIT"/>
    <property type="match status" value="1"/>
</dbReference>
<sequence>MADPKYAGLPGIAFDEPDVYETTHLPEADQNQEESEEESDVVERLHIDAKSAFAKFNSSILDGSDVDFSDNVSRKRRTGYNVRSGDWELAGPGEKETITQKFRRLQLELNELSEEIAAIKEASDDKSIRDYSSLSEQVERMLKHLSCTQLEDVLGTEICAKLTDPQGAQLKKLLEQLDEFIVVTPNESGEKPAQKTAAPSSAANENDKLVRYELMLRPSQSHLHQTQRFAQLEQKLSLLENLVGNDSSKLARLGGKKSLGEVARSLNARVSMLDMTKLEAIELRLTALFRKLEQINEKAADVSRSEDTEREAKLQELYEFVKKSESVAQVLPQALNRMAALETIHQKGGDFLTTVSQIETMQSELTSSVALNEQLLKTLTENLNENMASVKTNMTSFDSRIKALQAKN</sequence>
<dbReference type="EMBL" id="OU963863">
    <property type="protein sequence ID" value="CAH0384112.1"/>
    <property type="molecule type" value="Genomic_DNA"/>
</dbReference>
<dbReference type="Proteomes" id="UP001152759">
    <property type="component" value="Chromosome 2"/>
</dbReference>
<keyword evidence="4" id="KW-0243">Dynein</keyword>